<gene>
    <name evidence="8" type="ORF">RFI_05675</name>
</gene>
<dbReference type="AlphaFoldDB" id="X6P044"/>
<comment type="caution">
    <text evidence="8">The sequence shown here is derived from an EMBL/GenBank/DDBJ whole genome shotgun (WGS) entry which is preliminary data.</text>
</comment>
<feature type="domain" description="RZ-type" evidence="7">
    <location>
        <begin position="1"/>
        <end position="78"/>
    </location>
</feature>
<dbReference type="OrthoDB" id="2423195at2759"/>
<evidence type="ECO:0000256" key="4">
    <source>
        <dbReference type="ARBA" id="ARBA00022771"/>
    </source>
</evidence>
<sequence>MPEDSLSKIRRALSDSDSDTTSLTVLWCKNGHPFFVGERGYPTKQVVCATDGCGEVVGTLCDHDEKNIRRQQKDILQGYKKKKQLYQLDDSPEEHSIPDTFWRFEVNMQARYLERVTCTLLRFLIHLPLLLRDFGIAKGCVHLQKLLNKGSKQEVTDFLWRQAKGNFHLLCQITRLNEEQLAIALHFLLQDFGKWFNDTYPKGLFNVKDVKEMYTLEMNMDARYRTFFGNKKNGMKFEMQAKAEAKVKRKKSFNLKSKKKRCLVFMTWEDLAQSLNNDRTLKTKYPLLSLVLFSHELLWSVQYLTWIGQWLKRVYVRFCLKISSTEGCNKTIED</sequence>
<evidence type="ECO:0000256" key="6">
    <source>
        <dbReference type="ARBA" id="ARBA00022859"/>
    </source>
</evidence>
<evidence type="ECO:0000256" key="1">
    <source>
        <dbReference type="ARBA" id="ARBA00004496"/>
    </source>
</evidence>
<evidence type="ECO:0000256" key="3">
    <source>
        <dbReference type="ARBA" id="ARBA00022723"/>
    </source>
</evidence>
<keyword evidence="4" id="KW-0863">Zinc-finger</keyword>
<name>X6P044_RETFI</name>
<evidence type="ECO:0000313" key="9">
    <source>
        <dbReference type="Proteomes" id="UP000023152"/>
    </source>
</evidence>
<proteinExistence type="predicted"/>
<dbReference type="GO" id="GO:0002376">
    <property type="term" value="P:immune system process"/>
    <property type="evidence" value="ECO:0007669"/>
    <property type="project" value="UniProtKB-KW"/>
</dbReference>
<keyword evidence="9" id="KW-1185">Reference proteome</keyword>
<keyword evidence="3" id="KW-0479">Metal-binding</keyword>
<dbReference type="Proteomes" id="UP000023152">
    <property type="component" value="Unassembled WGS sequence"/>
</dbReference>
<feature type="non-terminal residue" evidence="8">
    <location>
        <position position="334"/>
    </location>
</feature>
<comment type="subcellular location">
    <subcellularLocation>
        <location evidence="1">Cytoplasm</location>
    </subcellularLocation>
</comment>
<dbReference type="GO" id="GO:0005737">
    <property type="term" value="C:cytoplasm"/>
    <property type="evidence" value="ECO:0007669"/>
    <property type="project" value="UniProtKB-SubCell"/>
</dbReference>
<evidence type="ECO:0000256" key="2">
    <source>
        <dbReference type="ARBA" id="ARBA00022490"/>
    </source>
</evidence>
<dbReference type="InterPro" id="IPR046439">
    <property type="entry name" value="ZF_RZ_dom"/>
</dbReference>
<evidence type="ECO:0000259" key="7">
    <source>
        <dbReference type="PROSITE" id="PS51981"/>
    </source>
</evidence>
<protein>
    <recommendedName>
        <fullName evidence="7">RZ-type domain-containing protein</fullName>
    </recommendedName>
</protein>
<organism evidence="8 9">
    <name type="scientific">Reticulomyxa filosa</name>
    <dbReference type="NCBI Taxonomy" id="46433"/>
    <lineage>
        <taxon>Eukaryota</taxon>
        <taxon>Sar</taxon>
        <taxon>Rhizaria</taxon>
        <taxon>Retaria</taxon>
        <taxon>Foraminifera</taxon>
        <taxon>Monothalamids</taxon>
        <taxon>Reticulomyxidae</taxon>
        <taxon>Reticulomyxa</taxon>
    </lineage>
</organism>
<accession>X6P044</accession>
<keyword evidence="5" id="KW-0862">Zinc</keyword>
<evidence type="ECO:0000256" key="5">
    <source>
        <dbReference type="ARBA" id="ARBA00022833"/>
    </source>
</evidence>
<keyword evidence="6" id="KW-0391">Immunity</keyword>
<evidence type="ECO:0000313" key="8">
    <source>
        <dbReference type="EMBL" id="ETO31444.1"/>
    </source>
</evidence>
<keyword evidence="2" id="KW-0963">Cytoplasm</keyword>
<reference evidence="8 9" key="1">
    <citation type="journal article" date="2013" name="Curr. Biol.">
        <title>The Genome of the Foraminiferan Reticulomyxa filosa.</title>
        <authorList>
            <person name="Glockner G."/>
            <person name="Hulsmann N."/>
            <person name="Schleicher M."/>
            <person name="Noegel A.A."/>
            <person name="Eichinger L."/>
            <person name="Gallinger C."/>
            <person name="Pawlowski J."/>
            <person name="Sierra R."/>
            <person name="Euteneuer U."/>
            <person name="Pillet L."/>
            <person name="Moustafa A."/>
            <person name="Platzer M."/>
            <person name="Groth M."/>
            <person name="Szafranski K."/>
            <person name="Schliwa M."/>
        </authorList>
    </citation>
    <scope>NUCLEOTIDE SEQUENCE [LARGE SCALE GENOMIC DNA]</scope>
</reference>
<dbReference type="GO" id="GO:0008270">
    <property type="term" value="F:zinc ion binding"/>
    <property type="evidence" value="ECO:0007669"/>
    <property type="project" value="UniProtKB-KW"/>
</dbReference>
<dbReference type="EMBL" id="ASPP01004930">
    <property type="protein sequence ID" value="ETO31444.1"/>
    <property type="molecule type" value="Genomic_DNA"/>
</dbReference>
<dbReference type="PROSITE" id="PS51981">
    <property type="entry name" value="ZF_RZ"/>
    <property type="match status" value="1"/>
</dbReference>